<dbReference type="Proteomes" id="UP000053259">
    <property type="component" value="Unassembled WGS sequence"/>
</dbReference>
<evidence type="ECO:0000313" key="15">
    <source>
        <dbReference type="EMBL" id="KIW07047.1"/>
    </source>
</evidence>
<dbReference type="FunFam" id="1.10.630.10:FF:000069">
    <property type="entry name" value="Cytochrome P450, putative (Eurofung)"/>
    <property type="match status" value="1"/>
</dbReference>
<sequence length="504" mass="57821">MAVDSGGSLSGLLPYAFAAFVVYVIGLYSYRLFLHPLARFPGPKLAAISNWYEFYYDVYLHGKFTEHIQQLHKQYGPIIRITPSELHIDDPDYFEVLYERAGRRDRYSYFAARFGHGADTFSTVPHDLHRNRRKPLNPMFSAKRISEFQPVIRTMVEKLCSKLDEFKQSGAVLNLDRALMALTTDIITEYAFAKSYNQLDVPNFTETMHEALVAIYVVGHFALHFPIVFPILDMLPDWFTLTVQPVLQPVIGLRYDLAKKVREIRDGINEGHKHVSHPTIFHELLNSDQPEEEKTDARLGDEAQLIVAAGLVTTSRALTVGSFHMISKPEIVRKLREELQAAGMMGSLDQLDWHKLEALPYLNGCVHEAIRLAHGITTRNPRLAPDQELRYGDYVIAKNTPVSMTTVDILMNEKIYPNPREFLPERWIGHPELERYFVPFGKGSRQCMGVNLAFAEMYITLARIFSSYDFELFETDLSDVEMAHAYLVPYPKWDSKGVRVRVKK</sequence>
<feature type="binding site" description="axial binding residue" evidence="12">
    <location>
        <position position="447"/>
    </location>
    <ligand>
        <name>heme</name>
        <dbReference type="ChEBI" id="CHEBI:30413"/>
    </ligand>
    <ligandPart>
        <name>Fe</name>
        <dbReference type="ChEBI" id="CHEBI:18248"/>
    </ligandPart>
</feature>
<dbReference type="OrthoDB" id="3945418at2759"/>
<evidence type="ECO:0000256" key="13">
    <source>
        <dbReference type="RuleBase" id="RU000461"/>
    </source>
</evidence>
<dbReference type="PANTHER" id="PTHR24305:SF157">
    <property type="entry name" value="N-ACETYLTRYPTOPHAN 6-HYDROXYLASE IVOC-RELATED"/>
    <property type="match status" value="1"/>
</dbReference>
<keyword evidence="4 12" id="KW-0349">Heme</keyword>
<dbReference type="STRING" id="253628.A0A0D1Z2A2"/>
<dbReference type="InterPro" id="IPR050121">
    <property type="entry name" value="Cytochrome_P450_monoxygenase"/>
</dbReference>
<evidence type="ECO:0000256" key="7">
    <source>
        <dbReference type="ARBA" id="ARBA00022989"/>
    </source>
</evidence>
<evidence type="ECO:0000256" key="4">
    <source>
        <dbReference type="ARBA" id="ARBA00022617"/>
    </source>
</evidence>
<evidence type="ECO:0000256" key="10">
    <source>
        <dbReference type="ARBA" id="ARBA00023033"/>
    </source>
</evidence>
<evidence type="ECO:0000256" key="9">
    <source>
        <dbReference type="ARBA" id="ARBA00023004"/>
    </source>
</evidence>
<evidence type="ECO:0000256" key="8">
    <source>
        <dbReference type="ARBA" id="ARBA00023002"/>
    </source>
</evidence>
<organism evidence="15 16">
    <name type="scientific">Verruconis gallopava</name>
    <dbReference type="NCBI Taxonomy" id="253628"/>
    <lineage>
        <taxon>Eukaryota</taxon>
        <taxon>Fungi</taxon>
        <taxon>Dikarya</taxon>
        <taxon>Ascomycota</taxon>
        <taxon>Pezizomycotina</taxon>
        <taxon>Dothideomycetes</taxon>
        <taxon>Pleosporomycetidae</taxon>
        <taxon>Venturiales</taxon>
        <taxon>Sympoventuriaceae</taxon>
        <taxon>Verruconis</taxon>
    </lineage>
</organism>
<dbReference type="SUPFAM" id="SSF48264">
    <property type="entry name" value="Cytochrome P450"/>
    <property type="match status" value="1"/>
</dbReference>
<comment type="subcellular location">
    <subcellularLocation>
        <location evidence="2">Membrane</location>
        <topology evidence="2">Single-pass membrane protein</topology>
    </subcellularLocation>
</comment>
<dbReference type="GO" id="GO:0016705">
    <property type="term" value="F:oxidoreductase activity, acting on paired donors, with incorporation or reduction of molecular oxygen"/>
    <property type="evidence" value="ECO:0007669"/>
    <property type="project" value="InterPro"/>
</dbReference>
<dbReference type="CDD" id="cd11062">
    <property type="entry name" value="CYP58-like"/>
    <property type="match status" value="1"/>
</dbReference>
<evidence type="ECO:0000256" key="11">
    <source>
        <dbReference type="ARBA" id="ARBA00023136"/>
    </source>
</evidence>
<dbReference type="InParanoid" id="A0A0D1Z2A2"/>
<dbReference type="InterPro" id="IPR002401">
    <property type="entry name" value="Cyt_P450_E_grp-I"/>
</dbReference>
<dbReference type="InterPro" id="IPR017972">
    <property type="entry name" value="Cyt_P450_CS"/>
</dbReference>
<evidence type="ECO:0000256" key="12">
    <source>
        <dbReference type="PIRSR" id="PIRSR602401-1"/>
    </source>
</evidence>
<dbReference type="PROSITE" id="PS00086">
    <property type="entry name" value="CYTOCHROME_P450"/>
    <property type="match status" value="1"/>
</dbReference>
<gene>
    <name evidence="15" type="ORF">PV09_01939</name>
</gene>
<evidence type="ECO:0008006" key="17">
    <source>
        <dbReference type="Google" id="ProtNLM"/>
    </source>
</evidence>
<name>A0A0D1Z2A2_9PEZI</name>
<evidence type="ECO:0000256" key="6">
    <source>
        <dbReference type="ARBA" id="ARBA00022723"/>
    </source>
</evidence>
<comment type="cofactor">
    <cofactor evidence="1 12">
        <name>heme</name>
        <dbReference type="ChEBI" id="CHEBI:30413"/>
    </cofactor>
</comment>
<dbReference type="AlphaFoldDB" id="A0A0D1Z2A2"/>
<keyword evidence="7 14" id="KW-1133">Transmembrane helix</keyword>
<dbReference type="PRINTS" id="PR00385">
    <property type="entry name" value="P450"/>
</dbReference>
<dbReference type="PANTHER" id="PTHR24305">
    <property type="entry name" value="CYTOCHROME P450"/>
    <property type="match status" value="1"/>
</dbReference>
<evidence type="ECO:0000256" key="2">
    <source>
        <dbReference type="ARBA" id="ARBA00004167"/>
    </source>
</evidence>
<dbReference type="EMBL" id="KN847533">
    <property type="protein sequence ID" value="KIW07047.1"/>
    <property type="molecule type" value="Genomic_DNA"/>
</dbReference>
<dbReference type="GO" id="GO:0004497">
    <property type="term" value="F:monooxygenase activity"/>
    <property type="evidence" value="ECO:0007669"/>
    <property type="project" value="UniProtKB-KW"/>
</dbReference>
<dbReference type="PRINTS" id="PR00463">
    <property type="entry name" value="EP450I"/>
</dbReference>
<keyword evidence="16" id="KW-1185">Reference proteome</keyword>
<proteinExistence type="inferred from homology"/>
<dbReference type="VEuPathDB" id="FungiDB:PV09_01939"/>
<keyword evidence="6 12" id="KW-0479">Metal-binding</keyword>
<dbReference type="GO" id="GO:0020037">
    <property type="term" value="F:heme binding"/>
    <property type="evidence" value="ECO:0007669"/>
    <property type="project" value="InterPro"/>
</dbReference>
<comment type="similarity">
    <text evidence="3 13">Belongs to the cytochrome P450 family.</text>
</comment>
<evidence type="ECO:0000256" key="3">
    <source>
        <dbReference type="ARBA" id="ARBA00010617"/>
    </source>
</evidence>
<dbReference type="HOGENOM" id="CLU_001570_14_4_1"/>
<protein>
    <recommendedName>
        <fullName evidence="17">Cytochrome P450</fullName>
    </recommendedName>
</protein>
<dbReference type="RefSeq" id="XP_016216916.1">
    <property type="nucleotide sequence ID" value="XM_016354900.1"/>
</dbReference>
<reference evidence="15 16" key="1">
    <citation type="submission" date="2015-01" db="EMBL/GenBank/DDBJ databases">
        <title>The Genome Sequence of Ochroconis gallopava CBS43764.</title>
        <authorList>
            <consortium name="The Broad Institute Genomics Platform"/>
            <person name="Cuomo C."/>
            <person name="de Hoog S."/>
            <person name="Gorbushina A."/>
            <person name="Stielow B."/>
            <person name="Teixiera M."/>
            <person name="Abouelleil A."/>
            <person name="Chapman S.B."/>
            <person name="Priest M."/>
            <person name="Young S.K."/>
            <person name="Wortman J."/>
            <person name="Nusbaum C."/>
            <person name="Birren B."/>
        </authorList>
    </citation>
    <scope>NUCLEOTIDE SEQUENCE [LARGE SCALE GENOMIC DNA]</scope>
    <source>
        <strain evidence="15 16">CBS 43764</strain>
    </source>
</reference>
<dbReference type="GO" id="GO:0005506">
    <property type="term" value="F:iron ion binding"/>
    <property type="evidence" value="ECO:0007669"/>
    <property type="project" value="InterPro"/>
</dbReference>
<feature type="transmembrane region" description="Helical" evidence="14">
    <location>
        <begin position="12"/>
        <end position="30"/>
    </location>
</feature>
<evidence type="ECO:0000256" key="1">
    <source>
        <dbReference type="ARBA" id="ARBA00001971"/>
    </source>
</evidence>
<keyword evidence="11 14" id="KW-0472">Membrane</keyword>
<dbReference type="InterPro" id="IPR036396">
    <property type="entry name" value="Cyt_P450_sf"/>
</dbReference>
<keyword evidence="5 14" id="KW-0812">Transmembrane</keyword>
<evidence type="ECO:0000313" key="16">
    <source>
        <dbReference type="Proteomes" id="UP000053259"/>
    </source>
</evidence>
<dbReference type="InterPro" id="IPR001128">
    <property type="entry name" value="Cyt_P450"/>
</dbReference>
<evidence type="ECO:0000256" key="5">
    <source>
        <dbReference type="ARBA" id="ARBA00022692"/>
    </source>
</evidence>
<dbReference type="Gene3D" id="1.10.630.10">
    <property type="entry name" value="Cytochrome P450"/>
    <property type="match status" value="1"/>
</dbReference>
<dbReference type="GeneID" id="27309912"/>
<keyword evidence="9 12" id="KW-0408">Iron</keyword>
<evidence type="ECO:0000256" key="14">
    <source>
        <dbReference type="SAM" id="Phobius"/>
    </source>
</evidence>
<dbReference type="Pfam" id="PF00067">
    <property type="entry name" value="p450"/>
    <property type="match status" value="1"/>
</dbReference>
<accession>A0A0D1Z2A2</accession>
<keyword evidence="10 13" id="KW-0503">Monooxygenase</keyword>
<dbReference type="GO" id="GO:0016020">
    <property type="term" value="C:membrane"/>
    <property type="evidence" value="ECO:0007669"/>
    <property type="project" value="UniProtKB-SubCell"/>
</dbReference>
<keyword evidence="8 13" id="KW-0560">Oxidoreductase</keyword>